<keyword evidence="3" id="KW-0966">Cell projection</keyword>
<keyword evidence="3" id="KW-0282">Flagellum</keyword>
<organism evidence="3 4">
    <name type="scientific">Idiomarina piscisalsi</name>
    <dbReference type="NCBI Taxonomy" id="1096243"/>
    <lineage>
        <taxon>Bacteria</taxon>
        <taxon>Pseudomonadati</taxon>
        <taxon>Pseudomonadota</taxon>
        <taxon>Gammaproteobacteria</taxon>
        <taxon>Alteromonadales</taxon>
        <taxon>Idiomarinaceae</taxon>
        <taxon>Idiomarina</taxon>
    </lineage>
</organism>
<evidence type="ECO:0000313" key="4">
    <source>
        <dbReference type="Proteomes" id="UP000197717"/>
    </source>
</evidence>
<dbReference type="InterPro" id="IPR002347">
    <property type="entry name" value="SDR_fam"/>
</dbReference>
<sequence>MLSGKTILVLGAKGLIGQAVVQHIAQKSGRVIAADITSDESTSAKVITHVCDITSEADVEQLLSRYPDIDGIVNCAYPRNNQYGTDALEVSSSSFNENVALQLGSCFNLLKHAAKHFKSRQKPLSVVLLSSIYGIKAPEFSIYEGTSMTTPVEYAAVKSGLIHLTKYFVKYINHSNFRVNCVSPGGIENGQPAPFLSAYKDKTLGHGMLDAKDICGSIAFLLSNEASYINGTNLTVDDGFTL</sequence>
<dbReference type="PRINTS" id="PR00081">
    <property type="entry name" value="GDHRDH"/>
</dbReference>
<dbReference type="Proteomes" id="UP000197717">
    <property type="component" value="Chromosome"/>
</dbReference>
<evidence type="ECO:0000256" key="1">
    <source>
        <dbReference type="ARBA" id="ARBA00006484"/>
    </source>
</evidence>
<dbReference type="Gene3D" id="3.40.50.720">
    <property type="entry name" value="NAD(P)-binding Rossmann-like Domain"/>
    <property type="match status" value="1"/>
</dbReference>
<protein>
    <submittedName>
        <fullName evidence="3">Flagellin modification protein A</fullName>
    </submittedName>
</protein>
<keyword evidence="3" id="KW-0969">Cilium</keyword>
<dbReference type="PANTHER" id="PTHR42760">
    <property type="entry name" value="SHORT-CHAIN DEHYDROGENASES/REDUCTASES FAMILY MEMBER"/>
    <property type="match status" value="1"/>
</dbReference>
<reference evidence="3 4" key="1">
    <citation type="submission" date="2017-06" db="EMBL/GenBank/DDBJ databases">
        <title>Complete genome sequence of Idiomarina piscisalsi strain 10PY1A isolated from soil of Soudi Arabia.</title>
        <authorList>
            <person name="Kim M.-C."/>
            <person name="Jung B.K."/>
            <person name="Budiyanto F."/>
            <person name="Nzila A."/>
            <person name="Shin J.-H."/>
        </authorList>
    </citation>
    <scope>NUCLEOTIDE SEQUENCE [LARGE SCALE GENOMIC DNA]</scope>
    <source>
        <strain evidence="3 4">10PY1A</strain>
    </source>
</reference>
<dbReference type="PANTHER" id="PTHR42760:SF133">
    <property type="entry name" value="3-OXOACYL-[ACYL-CARRIER-PROTEIN] REDUCTASE"/>
    <property type="match status" value="1"/>
</dbReference>
<dbReference type="SUPFAM" id="SSF51735">
    <property type="entry name" value="NAD(P)-binding Rossmann-fold domains"/>
    <property type="match status" value="1"/>
</dbReference>
<dbReference type="Pfam" id="PF13561">
    <property type="entry name" value="adh_short_C2"/>
    <property type="match status" value="1"/>
</dbReference>
<evidence type="ECO:0000256" key="2">
    <source>
        <dbReference type="ARBA" id="ARBA00023002"/>
    </source>
</evidence>
<accession>A0ABN5AR74</accession>
<comment type="similarity">
    <text evidence="1">Belongs to the short-chain dehydrogenases/reductases (SDR) family.</text>
</comment>
<dbReference type="RefSeq" id="WP_088768660.1">
    <property type="nucleotide sequence ID" value="NZ_CP022133.1"/>
</dbReference>
<keyword evidence="2" id="KW-0560">Oxidoreductase</keyword>
<evidence type="ECO:0000313" key="3">
    <source>
        <dbReference type="EMBL" id="ASG66285.1"/>
    </source>
</evidence>
<dbReference type="InterPro" id="IPR036291">
    <property type="entry name" value="NAD(P)-bd_dom_sf"/>
</dbReference>
<dbReference type="EMBL" id="CP022133">
    <property type="protein sequence ID" value="ASG66285.1"/>
    <property type="molecule type" value="Genomic_DNA"/>
</dbReference>
<gene>
    <name evidence="3" type="ORF">CEW91_09105</name>
</gene>
<name>A0ABN5AR74_9GAMM</name>
<dbReference type="NCBIfam" id="NF006619">
    <property type="entry name" value="PRK09186.1"/>
    <property type="match status" value="1"/>
</dbReference>
<keyword evidence="4" id="KW-1185">Reference proteome</keyword>
<proteinExistence type="inferred from homology"/>